<evidence type="ECO:0000313" key="3">
    <source>
        <dbReference type="Proteomes" id="UP001600109"/>
    </source>
</evidence>
<proteinExistence type="predicted"/>
<dbReference type="NCBIfam" id="NF040639">
    <property type="entry name" value="LETM1_rel_film"/>
    <property type="match status" value="1"/>
</dbReference>
<evidence type="ECO:0000259" key="1">
    <source>
        <dbReference type="Pfam" id="PF07766"/>
    </source>
</evidence>
<evidence type="ECO:0000313" key="2">
    <source>
        <dbReference type="EMBL" id="MFE3866574.1"/>
    </source>
</evidence>
<dbReference type="RefSeq" id="WP_379853230.1">
    <property type="nucleotide sequence ID" value="NZ_JBHZPZ010000001.1"/>
</dbReference>
<comment type="caution">
    <text evidence="2">The sequence shown here is derived from an EMBL/GenBank/DDBJ whole genome shotgun (WGS) entry which is preliminary data.</text>
</comment>
<name>A0ABW6HRD8_9FLAO</name>
<organism evidence="2 3">
    <name type="scientific">Flavobacterium xylosi</name>
    <dbReference type="NCBI Taxonomy" id="3230415"/>
    <lineage>
        <taxon>Bacteria</taxon>
        <taxon>Pseudomonadati</taxon>
        <taxon>Bacteroidota</taxon>
        <taxon>Flavobacteriia</taxon>
        <taxon>Flavobacteriales</taxon>
        <taxon>Flavobacteriaceae</taxon>
        <taxon>Flavobacterium</taxon>
    </lineage>
</organism>
<sequence>MINPSASGWIDKFFLEQKFSNENVSTTTDTFYYQVRETGFIYGHIICFKTKSPIETKGWFKEEISKVALLNTLFAIFCLTEKEISPENFIKQTLAFYNQMNPQGFNIFKKILPKNSPSLTLEKIIDERVQTNDTIISKNFSHLVTNALLFIDALAFRQYLIHGSIPEKYLKKIEETVVNIVTLALKVKSNKTQYDDLLIKLFEASIRYSKFSKNSVQNLETIQLDYFTNDLEKYYLIDIAGMALWSDGKIENNEAYFLHSLADVLSVSEDFVNDSISSTNDFITKHKKDIPYFNYSNPVKHFYDQTTQSVITLMSRNKKRLVKEIVQSKELMLLLAYSTRRDLNEKEKKKVKKQILEICKTIPSLTIFLLPGGSLLLPILIKFIPTLLPSAFNENLEEIE</sequence>
<dbReference type="Proteomes" id="UP001600109">
    <property type="component" value="Unassembled WGS sequence"/>
</dbReference>
<accession>A0ABW6HRD8</accession>
<dbReference type="EMBL" id="JBHZPZ010000001">
    <property type="protein sequence ID" value="MFE3866574.1"/>
    <property type="molecule type" value="Genomic_DNA"/>
</dbReference>
<gene>
    <name evidence="2" type="ORF">ACFX5E_00635</name>
</gene>
<feature type="domain" description="Letm1 RBD" evidence="1">
    <location>
        <begin position="343"/>
        <end position="397"/>
    </location>
</feature>
<protein>
    <submittedName>
        <fullName evidence="2">LETM1-related biofilm-associated protein</fullName>
    </submittedName>
</protein>
<reference evidence="2 3" key="1">
    <citation type="submission" date="2024-06" db="EMBL/GenBank/DDBJ databases">
        <title>Flavobacterium spp. isolated from glacier.</title>
        <authorList>
            <person name="Han D."/>
        </authorList>
    </citation>
    <scope>NUCLEOTIDE SEQUENCE [LARGE SCALE GENOMIC DNA]</scope>
    <source>
        <strain evidence="2 3">LS2P90</strain>
    </source>
</reference>
<keyword evidence="3" id="KW-1185">Reference proteome</keyword>
<dbReference type="Pfam" id="PF07766">
    <property type="entry name" value="LETM1_RBD"/>
    <property type="match status" value="1"/>
</dbReference>
<dbReference type="InterPro" id="IPR033122">
    <property type="entry name" value="LETM1-like_RBD"/>
</dbReference>